<reference evidence="9 10" key="1">
    <citation type="journal article" date="2024" name="BMC Genomics">
        <title>De novo assembly and annotation of Popillia japonica's genome with initial clues to its potential as an invasive pest.</title>
        <authorList>
            <person name="Cucini C."/>
            <person name="Boschi S."/>
            <person name="Funari R."/>
            <person name="Cardaioli E."/>
            <person name="Iannotti N."/>
            <person name="Marturano G."/>
            <person name="Paoli F."/>
            <person name="Bruttini M."/>
            <person name="Carapelli A."/>
            <person name="Frati F."/>
            <person name="Nardi F."/>
        </authorList>
    </citation>
    <scope>NUCLEOTIDE SEQUENCE [LARGE SCALE GENOMIC DNA]</scope>
    <source>
        <strain evidence="9">DMR45628</strain>
    </source>
</reference>
<dbReference type="InterPro" id="IPR000477">
    <property type="entry name" value="RT_dom"/>
</dbReference>
<dbReference type="GO" id="GO:0003676">
    <property type="term" value="F:nucleic acid binding"/>
    <property type="evidence" value="ECO:0007669"/>
    <property type="project" value="InterPro"/>
</dbReference>
<dbReference type="InterPro" id="IPR021109">
    <property type="entry name" value="Peptidase_aspartic_dom_sf"/>
</dbReference>
<dbReference type="Gene3D" id="3.30.70.270">
    <property type="match status" value="2"/>
</dbReference>
<dbReference type="GO" id="GO:0042575">
    <property type="term" value="C:DNA polymerase complex"/>
    <property type="evidence" value="ECO:0007669"/>
    <property type="project" value="UniProtKB-ARBA"/>
</dbReference>
<evidence type="ECO:0000256" key="4">
    <source>
        <dbReference type="ARBA" id="ARBA00022722"/>
    </source>
</evidence>
<evidence type="ECO:0000256" key="3">
    <source>
        <dbReference type="ARBA" id="ARBA00022695"/>
    </source>
</evidence>
<keyword evidence="6" id="KW-0378">Hydrolase</keyword>
<dbReference type="PANTHER" id="PTHR37984">
    <property type="entry name" value="PROTEIN CBG26694"/>
    <property type="match status" value="1"/>
</dbReference>
<keyword evidence="7 9" id="KW-0695">RNA-directed DNA polymerase</keyword>
<keyword evidence="3" id="KW-0548">Nucleotidyltransferase</keyword>
<dbReference type="SUPFAM" id="SSF53098">
    <property type="entry name" value="Ribonuclease H-like"/>
    <property type="match status" value="1"/>
</dbReference>
<dbReference type="InterPro" id="IPR012337">
    <property type="entry name" value="RNaseH-like_sf"/>
</dbReference>
<dbReference type="Gene3D" id="2.40.70.10">
    <property type="entry name" value="Acid Proteases"/>
    <property type="match status" value="1"/>
</dbReference>
<dbReference type="Gene3D" id="1.10.340.70">
    <property type="match status" value="1"/>
</dbReference>
<dbReference type="CDD" id="cd01647">
    <property type="entry name" value="RT_LTR"/>
    <property type="match status" value="1"/>
</dbReference>
<dbReference type="Proteomes" id="UP001458880">
    <property type="component" value="Unassembled WGS sequence"/>
</dbReference>
<keyword evidence="5" id="KW-0255">Endonuclease</keyword>
<dbReference type="InterPro" id="IPR041373">
    <property type="entry name" value="RT_RNaseH"/>
</dbReference>
<evidence type="ECO:0000259" key="8">
    <source>
        <dbReference type="PROSITE" id="PS50878"/>
    </source>
</evidence>
<accession>A0AAW1NLF2</accession>
<organism evidence="9 10">
    <name type="scientific">Popillia japonica</name>
    <name type="common">Japanese beetle</name>
    <dbReference type="NCBI Taxonomy" id="7064"/>
    <lineage>
        <taxon>Eukaryota</taxon>
        <taxon>Metazoa</taxon>
        <taxon>Ecdysozoa</taxon>
        <taxon>Arthropoda</taxon>
        <taxon>Hexapoda</taxon>
        <taxon>Insecta</taxon>
        <taxon>Pterygota</taxon>
        <taxon>Neoptera</taxon>
        <taxon>Endopterygota</taxon>
        <taxon>Coleoptera</taxon>
        <taxon>Polyphaga</taxon>
        <taxon>Scarabaeiformia</taxon>
        <taxon>Scarabaeidae</taxon>
        <taxon>Rutelinae</taxon>
        <taxon>Popillia</taxon>
    </lineage>
</organism>
<dbReference type="FunFam" id="1.10.340.70:FF:000001">
    <property type="entry name" value="Retrovirus-related Pol polyprotein from transposon gypsy-like Protein"/>
    <property type="match status" value="1"/>
</dbReference>
<dbReference type="GO" id="GO:0004519">
    <property type="term" value="F:endonuclease activity"/>
    <property type="evidence" value="ECO:0007669"/>
    <property type="project" value="UniProtKB-KW"/>
</dbReference>
<sequence length="896" mass="103429">MIKQLKEKGVEIPELPVTNLTVQGATGKIVKIRRQVMPQITLGNYEMPVLLLVVRGLVTPIIFGTDWLKKYTAEVDFSRDQLKFQYDGKQVRIPLVKRGEEEASKEVIHRFALDSADESDITVATQVNQDVVNFKWMELQRSRAEDRSFYQGLEELVRIRPVVHTLGEHEKVTKVEPITICSSNVNPICVVEQTIARYSDVFSNKPGRCNMYKCVLKMKNEAPFVQRSYPIPFSKKDAVRCEINRMLDWGIIERSSSPYSNPIVVVTKKDNTVRICLDARRLNQSITPDQESPPMMEDLLRKFHGMKYFSSLDLTCGYWQLPLDKNSRECTAFLVDGKSYQFCVLPFGLNVSVAMFSKCLEKVLGPEVLTFATVFVDDILIASETLEQHEDQLRRVFEALRRARMTIKREKCRFLREEVKFLGHVITAEGIKVDQEKIKAIQDCPPPKTKKDLQSFVGLCNFYRKFVPHHSELVSKLSHLLDKRSAWNWTKTEEEIFKQIKQKFLETRSAWNWTKTEEEIFKQIKQKFLETVILEHPDFSKPFYLATDASTQALGAHLFQKGEDGEIRNISFGSRKLLAAEKNYTITELELLAIVFACEKFRTYILGYPIVILTDHRALSFLFNCKILSGRLMRWVLLLTEYQLQIEYIKGTENVVADFLSRYGHEDQKKGGPITINVTSVKIPQLKNELRDLPQRQREDRTLSWVITELETNASGKRAEMDRKYQIHEEVLFRKSRRTNDWWVMYLPMSQVKAVIKAYHEAFGHCGSAKCASLLAESVYFPNMTRKVKEYVTSCDVCQKVKPPNQASKCYMKNVLASRPLEKVSVDLYGPLPQGRGGVSYIFVLMDIFTKYVKLYTLKRATAITRSRTPLRESCVSWERTLGHIVIKNILPGQIS</sequence>
<protein>
    <recommendedName>
        <fullName evidence="1">RNA-directed DNA polymerase</fullName>
        <ecNumber evidence="1">2.7.7.49</ecNumber>
    </recommendedName>
</protein>
<dbReference type="InterPro" id="IPR043128">
    <property type="entry name" value="Rev_trsase/Diguanyl_cyclase"/>
</dbReference>
<dbReference type="EMBL" id="JASPKY010000001">
    <property type="protein sequence ID" value="KAK9759146.1"/>
    <property type="molecule type" value="Genomic_DNA"/>
</dbReference>
<feature type="domain" description="Reverse transcriptase" evidence="8">
    <location>
        <begin position="247"/>
        <end position="426"/>
    </location>
</feature>
<proteinExistence type="predicted"/>
<dbReference type="InterPro" id="IPR043502">
    <property type="entry name" value="DNA/RNA_pol_sf"/>
</dbReference>
<dbReference type="EC" id="2.7.7.49" evidence="1"/>
<dbReference type="SUPFAM" id="SSF56672">
    <property type="entry name" value="DNA/RNA polymerases"/>
    <property type="match status" value="1"/>
</dbReference>
<dbReference type="FunFam" id="3.10.20.370:FF:000001">
    <property type="entry name" value="Retrovirus-related Pol polyprotein from transposon 17.6-like protein"/>
    <property type="match status" value="1"/>
</dbReference>
<comment type="caution">
    <text evidence="9">The sequence shown here is derived from an EMBL/GenBank/DDBJ whole genome shotgun (WGS) entry which is preliminary data.</text>
</comment>
<evidence type="ECO:0000256" key="6">
    <source>
        <dbReference type="ARBA" id="ARBA00022801"/>
    </source>
</evidence>
<dbReference type="InterPro" id="IPR050951">
    <property type="entry name" value="Retrovirus_Pol_polyprotein"/>
</dbReference>
<dbReference type="CDD" id="cd09274">
    <property type="entry name" value="RNase_HI_RT_Ty3"/>
    <property type="match status" value="1"/>
</dbReference>
<evidence type="ECO:0000313" key="10">
    <source>
        <dbReference type="Proteomes" id="UP001458880"/>
    </source>
</evidence>
<dbReference type="Pfam" id="PF17921">
    <property type="entry name" value="Integrase_H2C2"/>
    <property type="match status" value="1"/>
</dbReference>
<dbReference type="AlphaFoldDB" id="A0AAW1NLF2"/>
<evidence type="ECO:0000313" key="9">
    <source>
        <dbReference type="EMBL" id="KAK9759146.1"/>
    </source>
</evidence>
<dbReference type="Pfam" id="PF17917">
    <property type="entry name" value="RT_RNaseH"/>
    <property type="match status" value="1"/>
</dbReference>
<dbReference type="GO" id="GO:0003964">
    <property type="term" value="F:RNA-directed DNA polymerase activity"/>
    <property type="evidence" value="ECO:0007669"/>
    <property type="project" value="UniProtKB-KW"/>
</dbReference>
<dbReference type="FunFam" id="3.30.70.270:FF:000020">
    <property type="entry name" value="Transposon Tf2-6 polyprotein-like Protein"/>
    <property type="match status" value="1"/>
</dbReference>
<dbReference type="Pfam" id="PF00078">
    <property type="entry name" value="RVT_1"/>
    <property type="match status" value="1"/>
</dbReference>
<keyword evidence="10" id="KW-1185">Reference proteome</keyword>
<gene>
    <name evidence="9" type="ORF">QE152_g163</name>
</gene>
<evidence type="ECO:0000256" key="1">
    <source>
        <dbReference type="ARBA" id="ARBA00012493"/>
    </source>
</evidence>
<evidence type="ECO:0000256" key="5">
    <source>
        <dbReference type="ARBA" id="ARBA00022759"/>
    </source>
</evidence>
<keyword evidence="4" id="KW-0540">Nuclease</keyword>
<keyword evidence="2" id="KW-0808">Transferase</keyword>
<dbReference type="InterPro" id="IPR036397">
    <property type="entry name" value="RNaseH_sf"/>
</dbReference>
<dbReference type="Gene3D" id="3.10.10.10">
    <property type="entry name" value="HIV Type 1 Reverse Transcriptase, subunit A, domain 1"/>
    <property type="match status" value="1"/>
</dbReference>
<dbReference type="Gene3D" id="3.30.420.10">
    <property type="entry name" value="Ribonuclease H-like superfamily/Ribonuclease H"/>
    <property type="match status" value="1"/>
</dbReference>
<dbReference type="PROSITE" id="PS50878">
    <property type="entry name" value="RT_POL"/>
    <property type="match status" value="1"/>
</dbReference>
<evidence type="ECO:0000256" key="7">
    <source>
        <dbReference type="ARBA" id="ARBA00022918"/>
    </source>
</evidence>
<dbReference type="GO" id="GO:0016787">
    <property type="term" value="F:hydrolase activity"/>
    <property type="evidence" value="ECO:0007669"/>
    <property type="project" value="UniProtKB-KW"/>
</dbReference>
<evidence type="ECO:0000256" key="2">
    <source>
        <dbReference type="ARBA" id="ARBA00022679"/>
    </source>
</evidence>
<dbReference type="PANTHER" id="PTHR37984:SF5">
    <property type="entry name" value="PROTEIN NYNRIN-LIKE"/>
    <property type="match status" value="1"/>
</dbReference>
<dbReference type="Gene3D" id="3.10.20.370">
    <property type="match status" value="1"/>
</dbReference>
<name>A0AAW1NLF2_POPJA</name>
<dbReference type="InterPro" id="IPR041588">
    <property type="entry name" value="Integrase_H2C2"/>
</dbReference>